<dbReference type="EMBL" id="NKYE01000001">
    <property type="protein sequence ID" value="OZM74800.1"/>
    <property type="molecule type" value="Genomic_DNA"/>
</dbReference>
<dbReference type="SUPFAM" id="SSF48498">
    <property type="entry name" value="Tetracyclin repressor-like, C-terminal domain"/>
    <property type="match status" value="1"/>
</dbReference>
<keyword evidence="5" id="KW-1185">Reference proteome</keyword>
<dbReference type="Proteomes" id="UP000242444">
    <property type="component" value="Unassembled WGS sequence"/>
</dbReference>
<gene>
    <name evidence="4" type="ORF">CFN78_00815</name>
</gene>
<dbReference type="PROSITE" id="PS01081">
    <property type="entry name" value="HTH_TETR_1"/>
    <property type="match status" value="1"/>
</dbReference>
<dbReference type="GO" id="GO:0000976">
    <property type="term" value="F:transcription cis-regulatory region binding"/>
    <property type="evidence" value="ECO:0007669"/>
    <property type="project" value="TreeGrafter"/>
</dbReference>
<dbReference type="AlphaFoldDB" id="A0A263D8I8"/>
<sequence>MTDRPAGRKRDSAATREALLAAATELFTTRGFDRTSVREIAALAEVNQALVFRYFGSKEELLGAVLTAPGRALLAEADPDELLTGLLRQMFGAGERPGQGGNLLLLALSGPQRGVAAEVLEREVARPLREALAASTDAPDATLRAELVLAWMLGLALARQIRPDGALASAGTGAASTLVLDAVRALLSGTGD</sequence>
<protein>
    <submittedName>
        <fullName evidence="4">TetR family transcriptional regulator</fullName>
    </submittedName>
</protein>
<dbReference type="PRINTS" id="PR00455">
    <property type="entry name" value="HTHTETR"/>
</dbReference>
<feature type="domain" description="HTH tetR-type" evidence="3">
    <location>
        <begin position="13"/>
        <end position="73"/>
    </location>
</feature>
<dbReference type="InterPro" id="IPR041678">
    <property type="entry name" value="TetR_C_16"/>
</dbReference>
<dbReference type="InterPro" id="IPR001647">
    <property type="entry name" value="HTH_TetR"/>
</dbReference>
<evidence type="ECO:0000313" key="5">
    <source>
        <dbReference type="Proteomes" id="UP000242444"/>
    </source>
</evidence>
<organism evidence="4 5">
    <name type="scientific">Amycolatopsis antarctica</name>
    <dbReference type="NCBI Taxonomy" id="1854586"/>
    <lineage>
        <taxon>Bacteria</taxon>
        <taxon>Bacillati</taxon>
        <taxon>Actinomycetota</taxon>
        <taxon>Actinomycetes</taxon>
        <taxon>Pseudonocardiales</taxon>
        <taxon>Pseudonocardiaceae</taxon>
        <taxon>Amycolatopsis</taxon>
    </lineage>
</organism>
<dbReference type="InterPro" id="IPR036271">
    <property type="entry name" value="Tet_transcr_reg_TetR-rel_C_sf"/>
</dbReference>
<name>A0A263D8I8_9PSEU</name>
<reference evidence="4 5" key="1">
    <citation type="submission" date="2017-07" db="EMBL/GenBank/DDBJ databases">
        <title>Amycolatopsis antarcticus sp. nov., isolated from the surface of an Antarcticus brown macroalga.</title>
        <authorList>
            <person name="Wang J."/>
            <person name="Leiva S."/>
            <person name="Huang J."/>
            <person name="Huang Y."/>
        </authorList>
    </citation>
    <scope>NUCLEOTIDE SEQUENCE [LARGE SCALE GENOMIC DNA]</scope>
    <source>
        <strain evidence="4 5">AU-G6</strain>
    </source>
</reference>
<evidence type="ECO:0000256" key="1">
    <source>
        <dbReference type="ARBA" id="ARBA00023125"/>
    </source>
</evidence>
<dbReference type="OrthoDB" id="3210235at2"/>
<dbReference type="Gene3D" id="1.10.357.10">
    <property type="entry name" value="Tetracycline Repressor, domain 2"/>
    <property type="match status" value="1"/>
</dbReference>
<dbReference type="Pfam" id="PF17920">
    <property type="entry name" value="TetR_C_16"/>
    <property type="match status" value="1"/>
</dbReference>
<dbReference type="RefSeq" id="WP_094860585.1">
    <property type="nucleotide sequence ID" value="NZ_NKYE01000001.1"/>
</dbReference>
<dbReference type="InterPro" id="IPR050109">
    <property type="entry name" value="HTH-type_TetR-like_transc_reg"/>
</dbReference>
<dbReference type="Pfam" id="PF00440">
    <property type="entry name" value="TetR_N"/>
    <property type="match status" value="1"/>
</dbReference>
<keyword evidence="1 2" id="KW-0238">DNA-binding</keyword>
<dbReference type="InParanoid" id="A0A263D8I8"/>
<dbReference type="InterPro" id="IPR009057">
    <property type="entry name" value="Homeodomain-like_sf"/>
</dbReference>
<dbReference type="SUPFAM" id="SSF46689">
    <property type="entry name" value="Homeodomain-like"/>
    <property type="match status" value="1"/>
</dbReference>
<dbReference type="InterPro" id="IPR023772">
    <property type="entry name" value="DNA-bd_HTH_TetR-type_CS"/>
</dbReference>
<accession>A0A263D8I8</accession>
<comment type="caution">
    <text evidence="4">The sequence shown here is derived from an EMBL/GenBank/DDBJ whole genome shotgun (WGS) entry which is preliminary data.</text>
</comment>
<evidence type="ECO:0000256" key="2">
    <source>
        <dbReference type="PROSITE-ProRule" id="PRU00335"/>
    </source>
</evidence>
<feature type="DNA-binding region" description="H-T-H motif" evidence="2">
    <location>
        <begin position="36"/>
        <end position="55"/>
    </location>
</feature>
<evidence type="ECO:0000259" key="3">
    <source>
        <dbReference type="PROSITE" id="PS50977"/>
    </source>
</evidence>
<proteinExistence type="predicted"/>
<evidence type="ECO:0000313" key="4">
    <source>
        <dbReference type="EMBL" id="OZM74800.1"/>
    </source>
</evidence>
<dbReference type="PANTHER" id="PTHR30055">
    <property type="entry name" value="HTH-TYPE TRANSCRIPTIONAL REGULATOR RUTR"/>
    <property type="match status" value="1"/>
</dbReference>
<dbReference type="GO" id="GO:0003700">
    <property type="term" value="F:DNA-binding transcription factor activity"/>
    <property type="evidence" value="ECO:0007669"/>
    <property type="project" value="TreeGrafter"/>
</dbReference>
<dbReference type="PANTHER" id="PTHR30055:SF235">
    <property type="entry name" value="TRANSCRIPTIONAL REGULATORY PROTEIN"/>
    <property type="match status" value="1"/>
</dbReference>
<dbReference type="PROSITE" id="PS50977">
    <property type="entry name" value="HTH_TETR_2"/>
    <property type="match status" value="1"/>
</dbReference>